<proteinExistence type="predicted"/>
<feature type="region of interest" description="Disordered" evidence="1">
    <location>
        <begin position="289"/>
        <end position="362"/>
    </location>
</feature>
<organism evidence="2 3">
    <name type="scientific">Heracleum sosnowskyi</name>
    <dbReference type="NCBI Taxonomy" id="360622"/>
    <lineage>
        <taxon>Eukaryota</taxon>
        <taxon>Viridiplantae</taxon>
        <taxon>Streptophyta</taxon>
        <taxon>Embryophyta</taxon>
        <taxon>Tracheophyta</taxon>
        <taxon>Spermatophyta</taxon>
        <taxon>Magnoliopsida</taxon>
        <taxon>eudicotyledons</taxon>
        <taxon>Gunneridae</taxon>
        <taxon>Pentapetalae</taxon>
        <taxon>asterids</taxon>
        <taxon>campanulids</taxon>
        <taxon>Apiales</taxon>
        <taxon>Apiaceae</taxon>
        <taxon>Apioideae</taxon>
        <taxon>apioid superclade</taxon>
        <taxon>Tordylieae</taxon>
        <taxon>Tordyliinae</taxon>
        <taxon>Heracleum</taxon>
    </lineage>
</organism>
<reference evidence="2" key="2">
    <citation type="submission" date="2023-05" db="EMBL/GenBank/DDBJ databases">
        <authorList>
            <person name="Schelkunov M.I."/>
        </authorList>
    </citation>
    <scope>NUCLEOTIDE SEQUENCE</scope>
    <source>
        <strain evidence="2">Hsosn_3</strain>
        <tissue evidence="2">Leaf</tissue>
    </source>
</reference>
<dbReference type="Proteomes" id="UP001237642">
    <property type="component" value="Unassembled WGS sequence"/>
</dbReference>
<sequence>MASTAFTASGLEFVPNNYSAPLNTVNAPEAFHIIQNFLAQSEIGRALVEPLKLSGSQIKAFWETGVYDDGGDSGTPSIVFEFQETEFVITPGTVREAMGFANSDAYTIAVGDTDLQRMMQAIGYTGSLAKIGQLKRPLLRKEWSFFFDCITRAFGKKCTNWDAIPIDSLQIGYSLLFNSNYDFARLVLMNIGEKLTENRHVVYFSRFCQILFSTCVTNVEINEEDVIPSFKLHKRVFSDLTNKDLKKVNVGELLLPERVLQFLNPEPQQQQEPVNPEVSPSPTQLQFVNSESVQSASQQPRTGGRIKHRAFKSSKSVIPATEVGVSKTSMPQSDGPSKKQRAKRPKSNNADEDSETDEETLHQRKRRLVAAHLFGASNVTAEAVNMDRVSEEDVAPEDIFQEEIFDTHVPNEDRVNSEPGMIHSEKEAPTSKSDDVVENAANEAPMPTEDRAHVEIADEEATEPQGFHMEIEANLSINSEHFTEGLEADQDTVELAESMASHTEIISFDLEKGEEVDQTLDANATETVATNPDVADKDATENVPVEAEFVVNSEDVIVLETLQQSVVEIVTKEAEFLHTANSEIPEPDAENIPVENTAENDNDNDSSDHFQEELFESQANSDELREVNRATAEHFQDMYYNRWAAADCIFSAQWAADFLGDSVKTISTPDILTSLKATVIQIKSLHNRFDESHKEVTALRNEVGLRDLTLKNDRTYYNSMFKKQAKDSDDIQKRLGKVEDNQTAMSAQLTSISNAIELLTSVLLSDDVKKGESVPSDKCKDTQTLRRRDDGNDGGHKGNDGGHKGDGKSLRSNADSRLLSRRSNSDKRSNSGKGHANANSASGSRFKSLIISDKPTKDEEIAAKVFMAEHGKDVTIEDIQAEEQMFAEEHRKNLEAGIYKKKEIKAPRKKEKGIVIKENVNSDQSLQYSRRPVIKNTDKGKGKLVEEEQLPKKIYSTSDIAQVETRLAKSTSDAAQVDVIVKNVPTSDNAQVVQTQLSSPLQGFKRSSLPETLKPSQVNFLQTRTVLGKQSYDKSGLGSHREKRVNNSPLDHTSLAEPGVGVTQENLDKLESVQMIYHRGLKKEFLLYFMADGRVYRIGEDDICLKFWEELEYVLYLLKIKNRNTHNAALVLKDRMMKSKVLFGGNVSSAYIPKYRDAHGKLVEMKKNSARFMTALNKKVLEFNLESDKAFYIRLGNEMNKNNIYSLRAAIYQIGEDEPELKELKKDMIAELDRAERKLLSDYIRTVPDIQEIQ</sequence>
<feature type="region of interest" description="Disordered" evidence="1">
    <location>
        <begin position="1031"/>
        <end position="1057"/>
    </location>
</feature>
<feature type="region of interest" description="Disordered" evidence="1">
    <location>
        <begin position="770"/>
        <end position="842"/>
    </location>
</feature>
<accession>A0AAD8N3Y4</accession>
<feature type="compositionally biased region" description="Basic and acidic residues" evidence="1">
    <location>
        <begin position="770"/>
        <end position="809"/>
    </location>
</feature>
<protein>
    <submittedName>
        <fullName evidence="2">Uncharacterized protein</fullName>
    </submittedName>
</protein>
<reference evidence="2" key="1">
    <citation type="submission" date="2023-02" db="EMBL/GenBank/DDBJ databases">
        <title>Genome of toxic invasive species Heracleum sosnowskyi carries increased number of genes despite the absence of recent whole-genome duplications.</title>
        <authorList>
            <person name="Schelkunov M."/>
            <person name="Shtratnikova V."/>
            <person name="Makarenko M."/>
            <person name="Klepikova A."/>
            <person name="Omelchenko D."/>
            <person name="Novikova G."/>
            <person name="Obukhova E."/>
            <person name="Bogdanov V."/>
            <person name="Penin A."/>
            <person name="Logacheva M."/>
        </authorList>
    </citation>
    <scope>NUCLEOTIDE SEQUENCE</scope>
    <source>
        <strain evidence="2">Hsosn_3</strain>
        <tissue evidence="2">Leaf</tissue>
    </source>
</reference>
<evidence type="ECO:0000313" key="2">
    <source>
        <dbReference type="EMBL" id="KAK1400740.1"/>
    </source>
</evidence>
<feature type="compositionally biased region" description="Polar residues" evidence="1">
    <location>
        <begin position="289"/>
        <end position="301"/>
    </location>
</feature>
<feature type="compositionally biased region" description="Polar residues" evidence="1">
    <location>
        <begin position="326"/>
        <end position="335"/>
    </location>
</feature>
<keyword evidence="3" id="KW-1185">Reference proteome</keyword>
<dbReference type="AlphaFoldDB" id="A0AAD8N3Y4"/>
<evidence type="ECO:0000313" key="3">
    <source>
        <dbReference type="Proteomes" id="UP001237642"/>
    </source>
</evidence>
<gene>
    <name evidence="2" type="ORF">POM88_000345</name>
</gene>
<dbReference type="EMBL" id="JAUIZM010000001">
    <property type="protein sequence ID" value="KAK1400740.1"/>
    <property type="molecule type" value="Genomic_DNA"/>
</dbReference>
<comment type="caution">
    <text evidence="2">The sequence shown here is derived from an EMBL/GenBank/DDBJ whole genome shotgun (WGS) entry which is preliminary data.</text>
</comment>
<name>A0AAD8N3Y4_9APIA</name>
<evidence type="ECO:0000256" key="1">
    <source>
        <dbReference type="SAM" id="MobiDB-lite"/>
    </source>
</evidence>
<feature type="region of interest" description="Disordered" evidence="1">
    <location>
        <begin position="581"/>
        <end position="608"/>
    </location>
</feature>